<dbReference type="RefSeq" id="WP_328856299.1">
    <property type="nucleotide sequence ID" value="NZ_CP108021.1"/>
</dbReference>
<gene>
    <name evidence="2" type="ORF">OG579_13245</name>
</gene>
<dbReference type="PIRSF" id="PIRSF021774">
    <property type="entry name" value="UCP021774"/>
    <property type="match status" value="1"/>
</dbReference>
<keyword evidence="3" id="KW-1185">Reference proteome</keyword>
<dbReference type="PANTHER" id="PTHR38342">
    <property type="entry name" value="SLR5037 PROTEIN"/>
    <property type="match status" value="1"/>
</dbReference>
<feature type="domain" description="DUF302" evidence="1">
    <location>
        <begin position="36"/>
        <end position="102"/>
    </location>
</feature>
<name>A0AAU4JY89_9NOCA</name>
<dbReference type="InterPro" id="IPR016796">
    <property type="entry name" value="UCP021774"/>
</dbReference>
<evidence type="ECO:0000313" key="2">
    <source>
        <dbReference type="EMBL" id="WUM18702.1"/>
    </source>
</evidence>
<evidence type="ECO:0000259" key="1">
    <source>
        <dbReference type="Pfam" id="PF03625"/>
    </source>
</evidence>
<dbReference type="EMBL" id="CP108021">
    <property type="protein sequence ID" value="WUM18702.1"/>
    <property type="molecule type" value="Genomic_DNA"/>
</dbReference>
<reference evidence="2 3" key="1">
    <citation type="submission" date="2022-10" db="EMBL/GenBank/DDBJ databases">
        <title>The complete genomes of actinobacterial strains from the NBC collection.</title>
        <authorList>
            <person name="Joergensen T.S."/>
            <person name="Alvarez Arevalo M."/>
            <person name="Sterndorff E.B."/>
            <person name="Faurdal D."/>
            <person name="Vuksanovic O."/>
            <person name="Mourched A.-S."/>
            <person name="Charusanti P."/>
            <person name="Shaw S."/>
            <person name="Blin K."/>
            <person name="Weber T."/>
        </authorList>
    </citation>
    <scope>NUCLEOTIDE SEQUENCE [LARGE SCALE GENOMIC DNA]</scope>
    <source>
        <strain evidence="2 3">NBC_00319</strain>
    </source>
</reference>
<sequence length="136" mass="14400">MEPGLSTTLTDTDLATAKQKVTDALDEQGFGVLTEIDVQATMKKKLDEDMETFTILGACNPHIAHRALGVRPQIGMLLPCNVVIRADTADDTGRTLIVEAMNPDLMGSVTGEQALTPIAAEAGELLRRAIATIAAP</sequence>
<proteinExistence type="predicted"/>
<dbReference type="Pfam" id="PF03625">
    <property type="entry name" value="DUF302"/>
    <property type="match status" value="1"/>
</dbReference>
<dbReference type="Gene3D" id="3.30.310.70">
    <property type="entry name" value="TT1751-like domain"/>
    <property type="match status" value="1"/>
</dbReference>
<evidence type="ECO:0000313" key="3">
    <source>
        <dbReference type="Proteomes" id="UP001432128"/>
    </source>
</evidence>
<organism evidence="2 3">
    <name type="scientific">Williamsia herbipolensis</name>
    <dbReference type="NCBI Taxonomy" id="1603258"/>
    <lineage>
        <taxon>Bacteria</taxon>
        <taxon>Bacillati</taxon>
        <taxon>Actinomycetota</taxon>
        <taxon>Actinomycetes</taxon>
        <taxon>Mycobacteriales</taxon>
        <taxon>Nocardiaceae</taxon>
        <taxon>Williamsia</taxon>
    </lineage>
</organism>
<dbReference type="SUPFAM" id="SSF103247">
    <property type="entry name" value="TT1751-like"/>
    <property type="match status" value="1"/>
</dbReference>
<dbReference type="InterPro" id="IPR005180">
    <property type="entry name" value="DUF302"/>
</dbReference>
<dbReference type="AlphaFoldDB" id="A0AAU4JY89"/>
<dbReference type="CDD" id="cd14797">
    <property type="entry name" value="DUF302"/>
    <property type="match status" value="1"/>
</dbReference>
<dbReference type="PANTHER" id="PTHR38342:SF1">
    <property type="entry name" value="SLR5037 PROTEIN"/>
    <property type="match status" value="1"/>
</dbReference>
<dbReference type="InterPro" id="IPR035923">
    <property type="entry name" value="TT1751-like_sf"/>
</dbReference>
<accession>A0AAU4JY89</accession>
<protein>
    <submittedName>
        <fullName evidence="2">DUF302 domain-containing protein</fullName>
    </submittedName>
</protein>
<dbReference type="Proteomes" id="UP001432128">
    <property type="component" value="Chromosome"/>
</dbReference>
<dbReference type="KEGG" id="whr:OG579_13245"/>